<dbReference type="InterPro" id="IPR027417">
    <property type="entry name" value="P-loop_NTPase"/>
</dbReference>
<dbReference type="SUPFAM" id="SSF52540">
    <property type="entry name" value="P-loop containing nucleoside triphosphate hydrolases"/>
    <property type="match status" value="1"/>
</dbReference>
<feature type="binding site" evidence="3">
    <location>
        <position position="289"/>
    </location>
    <ligand>
        <name>Zn(2+)</name>
        <dbReference type="ChEBI" id="CHEBI:29105"/>
    </ligand>
</feature>
<accession>A0AAU8JML0</accession>
<comment type="cofactor">
    <cofactor evidence="3">
        <name>Zn(2+)</name>
        <dbReference type="ChEBI" id="CHEBI:29105"/>
    </cofactor>
    <text evidence="3">Binds 1 zinc ion per subunit.</text>
</comment>
<dbReference type="Gene3D" id="2.40.50.140">
    <property type="entry name" value="Nucleic acid-binding proteins"/>
    <property type="match status" value="1"/>
</dbReference>
<dbReference type="PANTHER" id="PTHR32120:SF11">
    <property type="entry name" value="SMALL RIBOSOMAL SUBUNIT BIOGENESIS GTPASE RSGA 1, MITOCHONDRIAL-RELATED"/>
    <property type="match status" value="1"/>
</dbReference>
<evidence type="ECO:0000256" key="3">
    <source>
        <dbReference type="HAMAP-Rule" id="MF_01820"/>
    </source>
</evidence>
<dbReference type="PROSITE" id="PS50936">
    <property type="entry name" value="ENGC_GTPASE"/>
    <property type="match status" value="1"/>
</dbReference>
<dbReference type="EMBL" id="CP159837">
    <property type="protein sequence ID" value="XCM40066.1"/>
    <property type="molecule type" value="Genomic_DNA"/>
</dbReference>
<dbReference type="HAMAP" id="MF_01820">
    <property type="entry name" value="GTPase_RsgA"/>
    <property type="match status" value="1"/>
</dbReference>
<dbReference type="InterPro" id="IPR012340">
    <property type="entry name" value="NA-bd_OB-fold"/>
</dbReference>
<comment type="subcellular location">
    <subcellularLocation>
        <location evidence="3">Cytoplasm</location>
    </subcellularLocation>
</comment>
<evidence type="ECO:0000259" key="6">
    <source>
        <dbReference type="PROSITE" id="PS51721"/>
    </source>
</evidence>
<organism evidence="7">
    <name type="scientific">Planktothricoides raciborskii GIHE-MW2</name>
    <dbReference type="NCBI Taxonomy" id="2792601"/>
    <lineage>
        <taxon>Bacteria</taxon>
        <taxon>Bacillati</taxon>
        <taxon>Cyanobacteriota</taxon>
        <taxon>Cyanophyceae</taxon>
        <taxon>Oscillatoriophycideae</taxon>
        <taxon>Oscillatoriales</taxon>
        <taxon>Oscillatoriaceae</taxon>
        <taxon>Planktothricoides</taxon>
    </lineage>
</organism>
<dbReference type="GO" id="GO:0019843">
    <property type="term" value="F:rRNA binding"/>
    <property type="evidence" value="ECO:0007669"/>
    <property type="project" value="UniProtKB-KW"/>
</dbReference>
<evidence type="ECO:0000313" key="7">
    <source>
        <dbReference type="EMBL" id="XCM40066.1"/>
    </source>
</evidence>
<proteinExistence type="inferred from homology"/>
<feature type="domain" description="EngC GTPase" evidence="5">
    <location>
        <begin position="102"/>
        <end position="249"/>
    </location>
</feature>
<dbReference type="AlphaFoldDB" id="A0AAU8JML0"/>
<dbReference type="InterPro" id="IPR030378">
    <property type="entry name" value="G_CP_dom"/>
</dbReference>
<dbReference type="GO" id="GO:0046872">
    <property type="term" value="F:metal ion binding"/>
    <property type="evidence" value="ECO:0007669"/>
    <property type="project" value="UniProtKB-KW"/>
</dbReference>
<feature type="binding site" evidence="3">
    <location>
        <begin position="193"/>
        <end position="201"/>
    </location>
    <ligand>
        <name>GTP</name>
        <dbReference type="ChEBI" id="CHEBI:37565"/>
    </ligand>
</feature>
<dbReference type="GO" id="GO:0003924">
    <property type="term" value="F:GTPase activity"/>
    <property type="evidence" value="ECO:0007669"/>
    <property type="project" value="UniProtKB-UniRule"/>
</dbReference>
<dbReference type="Gene3D" id="1.10.40.50">
    <property type="entry name" value="Probable gtpase engc, domain 3"/>
    <property type="match status" value="1"/>
</dbReference>
<keyword evidence="3" id="KW-0699">rRNA-binding</keyword>
<feature type="binding site" evidence="3">
    <location>
        <position position="276"/>
    </location>
    <ligand>
        <name>Zn(2+)</name>
        <dbReference type="ChEBI" id="CHEBI:29105"/>
    </ligand>
</feature>
<dbReference type="EC" id="3.6.1.-" evidence="3"/>
<comment type="subunit">
    <text evidence="3">Monomer. Associates with 30S ribosomal subunit, binds 16S rRNA.</text>
</comment>
<keyword evidence="3" id="KW-0862">Zinc</keyword>
<reference evidence="7" key="1">
    <citation type="submission" date="2024-07" db="EMBL/GenBank/DDBJ databases">
        <authorList>
            <person name="Kim Y.J."/>
            <person name="Jeong J.Y."/>
        </authorList>
    </citation>
    <scope>NUCLEOTIDE SEQUENCE</scope>
    <source>
        <strain evidence="7">GIHE-MW2</strain>
    </source>
</reference>
<evidence type="ECO:0000256" key="4">
    <source>
        <dbReference type="SAM" id="MobiDB-lite"/>
    </source>
</evidence>
<keyword evidence="3" id="KW-0690">Ribosome biogenesis</keyword>
<dbReference type="Gene3D" id="3.40.50.300">
    <property type="entry name" value="P-loop containing nucleotide triphosphate hydrolases"/>
    <property type="match status" value="1"/>
</dbReference>
<keyword evidence="1 3" id="KW-0547">Nucleotide-binding</keyword>
<dbReference type="InterPro" id="IPR004881">
    <property type="entry name" value="Ribosome_biogen_GTPase_RsgA"/>
</dbReference>
<feature type="binding site" evidence="3">
    <location>
        <position position="283"/>
    </location>
    <ligand>
        <name>Zn(2+)</name>
        <dbReference type="ChEBI" id="CHEBI:29105"/>
    </ligand>
</feature>
<evidence type="ECO:0000259" key="5">
    <source>
        <dbReference type="PROSITE" id="PS50936"/>
    </source>
</evidence>
<keyword evidence="3" id="KW-0694">RNA-binding</keyword>
<dbReference type="InterPro" id="IPR010914">
    <property type="entry name" value="RsgA_GTPase_dom"/>
</dbReference>
<dbReference type="GO" id="GO:0005525">
    <property type="term" value="F:GTP binding"/>
    <property type="evidence" value="ECO:0007669"/>
    <property type="project" value="UniProtKB-UniRule"/>
</dbReference>
<dbReference type="NCBIfam" id="TIGR00157">
    <property type="entry name" value="ribosome small subunit-dependent GTPase A"/>
    <property type="match status" value="1"/>
</dbReference>
<dbReference type="CDD" id="cd01854">
    <property type="entry name" value="YjeQ_EngC"/>
    <property type="match status" value="1"/>
</dbReference>
<protein>
    <recommendedName>
        <fullName evidence="3">Small ribosomal subunit biogenesis GTPase RsgA</fullName>
        <ecNumber evidence="3">3.6.1.-</ecNumber>
    </recommendedName>
</protein>
<keyword evidence="2 3" id="KW-0342">GTP-binding</keyword>
<feature type="region of interest" description="Disordered" evidence="4">
    <location>
        <begin position="320"/>
        <end position="341"/>
    </location>
</feature>
<sequence length="371" mass="41998">MVQQQQNSPGKDEGQRELTPTGTVLAVQANYYQVQLDPLPGAETTDLPRSLLCTRRSLLKKLGQQVMVGDRVVVEQPDWEGGRGAISQVFPRESELDRPPVANANQILLVFALEEPTLDPHQLSRFLIKAESTGLEVCLCLNKSDLVSEAERGNYQERLQQWGYDPLFISVQNRLNIEAVHRKLTGKMTVISGPSGVGKSSLINLLIPNVDLRVAKVSGKLGRGRHTTRHVELFELPNGGLLADTPGFNQPDIDFTPQELGQLFPEVRQRLAADQCQFSDCLHQDEPNCMVRGDWERYDYYREFLLEAIAYQESLQNQSNTESSLKVKTKGSGYQEYEPKLESKKYRRMSRRLQHQTLQDLYADLDGEEEI</sequence>
<dbReference type="Pfam" id="PF03193">
    <property type="entry name" value="RsgA_GTPase"/>
    <property type="match status" value="1"/>
</dbReference>
<comment type="function">
    <text evidence="3">One of several proteins that assist in the late maturation steps of the functional core of the 30S ribosomal subunit. Helps release RbfA from mature subunits. May play a role in the assembly of ribosomal proteins into the subunit. Circularly permuted GTPase that catalyzes slow GTP hydrolysis, GTPase activity is stimulated by the 30S ribosomal subunit.</text>
</comment>
<keyword evidence="3" id="KW-0479">Metal-binding</keyword>
<feature type="binding site" evidence="3">
    <location>
        <begin position="142"/>
        <end position="145"/>
    </location>
    <ligand>
        <name>GTP</name>
        <dbReference type="ChEBI" id="CHEBI:37565"/>
    </ligand>
</feature>
<evidence type="ECO:0000256" key="1">
    <source>
        <dbReference type="ARBA" id="ARBA00022741"/>
    </source>
</evidence>
<dbReference type="SUPFAM" id="SSF50249">
    <property type="entry name" value="Nucleic acid-binding proteins"/>
    <property type="match status" value="1"/>
</dbReference>
<feature type="domain" description="CP-type G" evidence="6">
    <location>
        <begin position="93"/>
        <end position="251"/>
    </location>
</feature>
<keyword evidence="3 7" id="KW-0378">Hydrolase</keyword>
<dbReference type="PANTHER" id="PTHR32120">
    <property type="entry name" value="SMALL RIBOSOMAL SUBUNIT BIOGENESIS GTPASE RSGA"/>
    <property type="match status" value="1"/>
</dbReference>
<dbReference type="GO" id="GO:0005737">
    <property type="term" value="C:cytoplasm"/>
    <property type="evidence" value="ECO:0007669"/>
    <property type="project" value="UniProtKB-SubCell"/>
</dbReference>
<feature type="binding site" evidence="3">
    <location>
        <position position="281"/>
    </location>
    <ligand>
        <name>Zn(2+)</name>
        <dbReference type="ChEBI" id="CHEBI:29105"/>
    </ligand>
</feature>
<evidence type="ECO:0000256" key="2">
    <source>
        <dbReference type="ARBA" id="ARBA00023134"/>
    </source>
</evidence>
<name>A0AAU8JML0_9CYAN</name>
<comment type="similarity">
    <text evidence="3">Belongs to the TRAFAC class YlqF/YawG GTPase family. RsgA subfamily.</text>
</comment>
<gene>
    <name evidence="3 7" type="primary">rsgA</name>
    <name evidence="7" type="ORF">ABWT76_000643</name>
</gene>
<dbReference type="PROSITE" id="PS51721">
    <property type="entry name" value="G_CP"/>
    <property type="match status" value="1"/>
</dbReference>
<dbReference type="GO" id="GO:0042274">
    <property type="term" value="P:ribosomal small subunit biogenesis"/>
    <property type="evidence" value="ECO:0007669"/>
    <property type="project" value="UniProtKB-UniRule"/>
</dbReference>
<dbReference type="NCBIfam" id="NF008932">
    <property type="entry name" value="PRK12289.1"/>
    <property type="match status" value="1"/>
</dbReference>
<keyword evidence="3" id="KW-0963">Cytoplasm</keyword>